<dbReference type="CDD" id="cd06193">
    <property type="entry name" value="siderophore_interacting"/>
    <property type="match status" value="1"/>
</dbReference>
<dbReference type="GeneID" id="69519270"/>
<feature type="domain" description="FAD-binding FR-type" evidence="1">
    <location>
        <begin position="12"/>
        <end position="117"/>
    </location>
</feature>
<keyword evidence="3" id="KW-1185">Reference proteome</keyword>
<dbReference type="PANTHER" id="PTHR30157:SF0">
    <property type="entry name" value="NADPH-DEPENDENT FERRIC-CHELATE REDUCTASE"/>
    <property type="match status" value="1"/>
</dbReference>
<dbReference type="KEGG" id="dra:DR_B0017"/>
<dbReference type="Gene3D" id="2.40.30.10">
    <property type="entry name" value="Translation factors"/>
    <property type="match status" value="1"/>
</dbReference>
<dbReference type="InterPro" id="IPR013113">
    <property type="entry name" value="SIP_FAD-bd"/>
</dbReference>
<dbReference type="PIR" id="A75620">
    <property type="entry name" value="A75620"/>
</dbReference>
<dbReference type="GO" id="GO:0033212">
    <property type="term" value="P:iron import into cell"/>
    <property type="evidence" value="ECO:0000318"/>
    <property type="project" value="GO_Central"/>
</dbReference>
<reference evidence="2 3" key="1">
    <citation type="journal article" date="1999" name="Science">
        <title>Genome sequence of the radioresistant bacterium Deinococcus radiodurans R1.</title>
        <authorList>
            <person name="White O."/>
            <person name="Eisen J.A."/>
            <person name="Heidelberg J.F."/>
            <person name="Hickey E.K."/>
            <person name="Peterson J.D."/>
            <person name="Dodson R.J."/>
            <person name="Haft D.H."/>
            <person name="Gwinn M.L."/>
            <person name="Nelson W.C."/>
            <person name="Richardson D.L."/>
            <person name="Moffat K.S."/>
            <person name="Qin H."/>
            <person name="Jiang L."/>
            <person name="Pamphile W."/>
            <person name="Crosby M."/>
            <person name="Shen M."/>
            <person name="Vamathevan J.J."/>
            <person name="Lam P."/>
            <person name="McDonald L."/>
            <person name="Utterback T."/>
            <person name="Zalewski C."/>
            <person name="Makarova K.S."/>
            <person name="Aravind L."/>
            <person name="Daly M.J."/>
            <person name="Minton K.W."/>
            <person name="Fleischmann R.D."/>
            <person name="Ketchum K.A."/>
            <person name="Nelson K.E."/>
            <person name="Salzberg S."/>
            <person name="Smith H.O."/>
            <person name="Venter J.C."/>
            <person name="Fraser C.M."/>
        </authorList>
    </citation>
    <scope>NUCLEOTIDE SEQUENCE [LARGE SCALE GENOMIC DNA]</scope>
    <source>
        <strain evidence="3">ATCC 13939 / DSM 20539 / JCM 16871 / LMG 4051 / NBRC 15346 / NCIMB 9279 / R1 / VKM B-1422</strain>
    </source>
</reference>
<sequence length="246" mass="27028">MSDLITRVSLPLKRRQITVKAVTDLTPTLRRITLTGDDLADFSSPGADDHIKLFFTPLDGSDLIGRDYTPRTFRPDVLELDLDFVLHERGIATTWARKANVGDELLIGGPRGSTLVKYEFDEYLLVADDAALPALARRLEELPAGVKVITLVEVQSAAHQLPLSSAATLTLRWLHRGDAAPGTTTLLRDAVAEWKTPSGTAFVWVGAERKAALGIKENLLARGLDAETMRVTAYWTNDRAEPSQLE</sequence>
<keyword evidence="2" id="KW-0614">Plasmid</keyword>
<proteinExistence type="predicted"/>
<geneLocation type="plasmid" evidence="3">
    <name>megaplasmid MP1</name>
</geneLocation>
<dbReference type="EMBL" id="AE001826">
    <property type="protein sequence ID" value="AAF12608.1"/>
    <property type="molecule type" value="Genomic_DNA"/>
</dbReference>
<protein>
    <submittedName>
        <fullName evidence="2">Iron-chelator utilization protein, putative</fullName>
    </submittedName>
</protein>
<dbReference type="Pfam" id="PF08021">
    <property type="entry name" value="FAD_binding_9"/>
    <property type="match status" value="2"/>
</dbReference>
<dbReference type="GO" id="GO:0010106">
    <property type="term" value="P:cellular response to iron ion starvation"/>
    <property type="evidence" value="ECO:0000318"/>
    <property type="project" value="GO_Central"/>
</dbReference>
<dbReference type="GO" id="GO:0015891">
    <property type="term" value="P:siderophore transport"/>
    <property type="evidence" value="ECO:0000318"/>
    <property type="project" value="GO_Central"/>
</dbReference>
<dbReference type="AlphaFoldDB" id="Q9RZU4"/>
<dbReference type="PATRIC" id="fig|243230.17.peg.15"/>
<dbReference type="InParanoid" id="Q9RZU4"/>
<dbReference type="PROSITE" id="PS51384">
    <property type="entry name" value="FAD_FR"/>
    <property type="match status" value="1"/>
</dbReference>
<dbReference type="EnsemblBacteria" id="AAF12608">
    <property type="protein sequence ID" value="AAF12608"/>
    <property type="gene ID" value="DR_B0017"/>
</dbReference>
<gene>
    <name evidence="2" type="ordered locus">DR_B0017</name>
</gene>
<dbReference type="Pfam" id="PF04954">
    <property type="entry name" value="SIP"/>
    <property type="match status" value="1"/>
</dbReference>
<evidence type="ECO:0000313" key="3">
    <source>
        <dbReference type="Proteomes" id="UP000002524"/>
    </source>
</evidence>
<evidence type="ECO:0000259" key="1">
    <source>
        <dbReference type="PROSITE" id="PS51384"/>
    </source>
</evidence>
<dbReference type="InterPro" id="IPR039374">
    <property type="entry name" value="SIP_fam"/>
</dbReference>
<evidence type="ECO:0000313" key="2">
    <source>
        <dbReference type="EMBL" id="AAF12608.1"/>
    </source>
</evidence>
<dbReference type="InterPro" id="IPR007037">
    <property type="entry name" value="SIP_rossman_dom"/>
</dbReference>
<accession>Q9RZU4</accession>
<dbReference type="GO" id="GO:0071949">
    <property type="term" value="F:FAD binding"/>
    <property type="evidence" value="ECO:0000318"/>
    <property type="project" value="GO_Central"/>
</dbReference>
<dbReference type="GO" id="GO:0052851">
    <property type="term" value="F:ferric-chelate reductase (NADPH) activity"/>
    <property type="evidence" value="ECO:0000318"/>
    <property type="project" value="GO_Central"/>
</dbReference>
<dbReference type="Proteomes" id="UP000002524">
    <property type="component" value="Plasmid MP1"/>
</dbReference>
<dbReference type="InterPro" id="IPR017927">
    <property type="entry name" value="FAD-bd_FR_type"/>
</dbReference>
<name>Q9RZU4_DEIRA</name>
<dbReference type="Gene3D" id="3.40.50.80">
    <property type="entry name" value="Nucleotide-binding domain of ferredoxin-NADP reductase (FNR) module"/>
    <property type="match status" value="1"/>
</dbReference>
<dbReference type="RefSeq" id="WP_010884024.1">
    <property type="nucleotide sequence ID" value="NC_000958.1"/>
</dbReference>
<dbReference type="SUPFAM" id="SSF63380">
    <property type="entry name" value="Riboflavin synthase domain-like"/>
    <property type="match status" value="1"/>
</dbReference>
<dbReference type="InterPro" id="IPR039261">
    <property type="entry name" value="FNR_nucleotide-bd"/>
</dbReference>
<dbReference type="OrthoDB" id="9814826at2"/>
<dbReference type="HOGENOM" id="CLU_040923_4_0_0"/>
<dbReference type="PANTHER" id="PTHR30157">
    <property type="entry name" value="FERRIC REDUCTASE, NADPH-DEPENDENT"/>
    <property type="match status" value="1"/>
</dbReference>
<organism evidence="2 3">
    <name type="scientific">Deinococcus radiodurans (strain ATCC 13939 / DSM 20539 / JCM 16871 / CCUG 27074 / LMG 4051 / NBRC 15346 / NCIMB 9279 / VKM B-1422 / R1)</name>
    <dbReference type="NCBI Taxonomy" id="243230"/>
    <lineage>
        <taxon>Bacteria</taxon>
        <taxon>Thermotogati</taxon>
        <taxon>Deinococcota</taxon>
        <taxon>Deinococci</taxon>
        <taxon>Deinococcales</taxon>
        <taxon>Deinococcaceae</taxon>
        <taxon>Deinococcus</taxon>
    </lineage>
</organism>
<dbReference type="InterPro" id="IPR017938">
    <property type="entry name" value="Riboflavin_synthase-like_b-brl"/>
</dbReference>